<feature type="domain" description="DDE Tnp4" evidence="3">
    <location>
        <begin position="50"/>
        <end position="203"/>
    </location>
</feature>
<comment type="cofactor">
    <cofactor evidence="1">
        <name>a divalent metal cation</name>
        <dbReference type="ChEBI" id="CHEBI:60240"/>
    </cofactor>
</comment>
<reference evidence="4" key="1">
    <citation type="submission" date="2022-03" db="EMBL/GenBank/DDBJ databases">
        <authorList>
            <person name="Tunstrom K."/>
        </authorList>
    </citation>
    <scope>NUCLEOTIDE SEQUENCE</scope>
</reference>
<comment type="caution">
    <text evidence="4">The sequence shown here is derived from an EMBL/GenBank/DDBJ whole genome shotgun (WGS) entry which is preliminary data.</text>
</comment>
<evidence type="ECO:0000256" key="1">
    <source>
        <dbReference type="ARBA" id="ARBA00001968"/>
    </source>
</evidence>
<evidence type="ECO:0000313" key="4">
    <source>
        <dbReference type="EMBL" id="CAH2088630.1"/>
    </source>
</evidence>
<evidence type="ECO:0000259" key="3">
    <source>
        <dbReference type="Pfam" id="PF13359"/>
    </source>
</evidence>
<name>A0AAU9TN92_EUPED</name>
<dbReference type="InterPro" id="IPR027806">
    <property type="entry name" value="HARBI1_dom"/>
</dbReference>
<dbReference type="GO" id="GO:0046872">
    <property type="term" value="F:metal ion binding"/>
    <property type="evidence" value="ECO:0007669"/>
    <property type="project" value="UniProtKB-KW"/>
</dbReference>
<organism evidence="4 5">
    <name type="scientific">Euphydryas editha</name>
    <name type="common">Edith's checkerspot</name>
    <dbReference type="NCBI Taxonomy" id="104508"/>
    <lineage>
        <taxon>Eukaryota</taxon>
        <taxon>Metazoa</taxon>
        <taxon>Ecdysozoa</taxon>
        <taxon>Arthropoda</taxon>
        <taxon>Hexapoda</taxon>
        <taxon>Insecta</taxon>
        <taxon>Pterygota</taxon>
        <taxon>Neoptera</taxon>
        <taxon>Endopterygota</taxon>
        <taxon>Lepidoptera</taxon>
        <taxon>Glossata</taxon>
        <taxon>Ditrysia</taxon>
        <taxon>Papilionoidea</taxon>
        <taxon>Nymphalidae</taxon>
        <taxon>Nymphalinae</taxon>
        <taxon>Euphydryas</taxon>
    </lineage>
</organism>
<evidence type="ECO:0000256" key="2">
    <source>
        <dbReference type="ARBA" id="ARBA00022723"/>
    </source>
</evidence>
<dbReference type="PANTHER" id="PTHR33327">
    <property type="entry name" value="ENDONUCLEASE"/>
    <property type="match status" value="1"/>
</dbReference>
<dbReference type="AlphaFoldDB" id="A0AAU9TN92"/>
<sequence length="298" mass="34900">MGKYKALKNRLVEIFEESQNRQVQKIIGEMDLGGQKPSQLLRRMTYLARNKKKTYSLHKYDNLVKPFMVVSCDGHIVDVVGPYAATQTDAEIMSHLFQAENSPYRQFFQQNYVFILDKGFRDAIPLLENLSFKVYKPESLGPGQNQLTTEQENKSRKVTLCRWVAEVVNGRFKRDFKLFRQRFFHIASPHLMEDFKIAAAIINKYHILIDDSPNCSEIIQRVERFMDQPNHLSIFVRENNLNRQRSMFLRVDGNLPQLVNFPKLNHNQLLLLALGPYQVKQARSYYGEYIRANGCLWC</sequence>
<dbReference type="Pfam" id="PF13359">
    <property type="entry name" value="DDE_Tnp_4"/>
    <property type="match status" value="1"/>
</dbReference>
<accession>A0AAU9TN92</accession>
<keyword evidence="2" id="KW-0479">Metal-binding</keyword>
<protein>
    <recommendedName>
        <fullName evidence="3">DDE Tnp4 domain-containing protein</fullName>
    </recommendedName>
</protein>
<proteinExistence type="predicted"/>
<gene>
    <name evidence="4" type="ORF">EEDITHA_LOCUS4773</name>
</gene>
<keyword evidence="5" id="KW-1185">Reference proteome</keyword>
<evidence type="ECO:0000313" key="5">
    <source>
        <dbReference type="Proteomes" id="UP001153954"/>
    </source>
</evidence>
<dbReference type="Proteomes" id="UP001153954">
    <property type="component" value="Unassembled WGS sequence"/>
</dbReference>
<dbReference type="PANTHER" id="PTHR33327:SF3">
    <property type="entry name" value="RNA-DIRECTED DNA POLYMERASE"/>
    <property type="match status" value="1"/>
</dbReference>
<dbReference type="EMBL" id="CAKOGL010000007">
    <property type="protein sequence ID" value="CAH2088630.1"/>
    <property type="molecule type" value="Genomic_DNA"/>
</dbReference>